<accession>A0A345NSF3</accession>
<dbReference type="SUPFAM" id="SSF54593">
    <property type="entry name" value="Glyoxalase/Bleomycin resistance protein/Dihydroxybiphenyl dioxygenase"/>
    <property type="match status" value="2"/>
</dbReference>
<sequence length="417" mass="44820">MGTGAAAWFLTDSHARGATLAGRVLELADRTVTPLDLDVRARGVRVRIPLTPEDDGWTTDHLATAREVSALAAELGLAADPAGLQDVQLTFDVLDQAAVSPFWETVLGYARVGDEDLVDPARRHPPIWFQDLGTEGPRPLRNRLHLDAVTPRPVAEAVLATVQARGARVVPHGFYATVADAEGNEVDLLELEDWPEQPWQAPGTEDWRLVFAALACYPTTAAGEAAGLVTAAAALADDAGLPLNVDVRPGLVTVATAKDAWETDGRYEALAARVQLAARGLGLVSDPALARFVQVGIDAVDVPAARAFWRAALGYEQDPRTGVTDLVDPRQLNTTVFLQDLDVSETARRAQRNRIHVDVFLPDDLLHERLEAALAAGGTVVHDAGPIWWTVADPEGNEVDLTTAAGREEHWRQAHPG</sequence>
<dbReference type="Proteomes" id="UP000253790">
    <property type="component" value="Chromosome"/>
</dbReference>
<gene>
    <name evidence="2" type="ORF">DV701_06190</name>
</gene>
<name>A0A345NSF3_9MICO</name>
<dbReference type="CDD" id="cd06587">
    <property type="entry name" value="VOC"/>
    <property type="match status" value="1"/>
</dbReference>
<dbReference type="EMBL" id="CP031229">
    <property type="protein sequence ID" value="AXH97961.1"/>
    <property type="molecule type" value="Genomic_DNA"/>
</dbReference>
<dbReference type="OrthoDB" id="15077at2"/>
<dbReference type="Gene3D" id="3.10.180.10">
    <property type="entry name" value="2,3-Dihydroxybiphenyl 1,2-Dioxygenase, domain 1"/>
    <property type="match status" value="2"/>
</dbReference>
<protein>
    <submittedName>
        <fullName evidence="2">VOC family protein</fullName>
    </submittedName>
</protein>
<organism evidence="2 3">
    <name type="scientific">Ornithinimicrobium avium</name>
    <dbReference type="NCBI Taxonomy" id="2283195"/>
    <lineage>
        <taxon>Bacteria</taxon>
        <taxon>Bacillati</taxon>
        <taxon>Actinomycetota</taxon>
        <taxon>Actinomycetes</taxon>
        <taxon>Micrococcales</taxon>
        <taxon>Ornithinimicrobiaceae</taxon>
        <taxon>Ornithinimicrobium</taxon>
    </lineage>
</organism>
<evidence type="ECO:0000313" key="2">
    <source>
        <dbReference type="EMBL" id="AXH97961.1"/>
    </source>
</evidence>
<dbReference type="Pfam" id="PF18029">
    <property type="entry name" value="Glyoxalase_6"/>
    <property type="match status" value="2"/>
</dbReference>
<keyword evidence="3" id="KW-1185">Reference proteome</keyword>
<reference evidence="2 3" key="1">
    <citation type="submission" date="2018-07" db="EMBL/GenBank/DDBJ databases">
        <title>Complete genome sequencing of Ornithinimicrobium sp. AMA3305.</title>
        <authorList>
            <person name="Bae J.-W."/>
        </authorList>
    </citation>
    <scope>NUCLEOTIDE SEQUENCE [LARGE SCALE GENOMIC DNA]</scope>
    <source>
        <strain evidence="2 3">AMA3305</strain>
    </source>
</reference>
<feature type="domain" description="Glyoxalase-like" evidence="1">
    <location>
        <begin position="88"/>
        <end position="188"/>
    </location>
</feature>
<evidence type="ECO:0000313" key="3">
    <source>
        <dbReference type="Proteomes" id="UP000253790"/>
    </source>
</evidence>
<feature type="domain" description="Glyoxalase-like" evidence="1">
    <location>
        <begin position="294"/>
        <end position="401"/>
    </location>
</feature>
<dbReference type="PANTHER" id="PTHR35908">
    <property type="entry name" value="HYPOTHETICAL FUSION PROTEIN"/>
    <property type="match status" value="1"/>
</dbReference>
<dbReference type="PANTHER" id="PTHR35908:SF1">
    <property type="entry name" value="CONSERVED PROTEIN"/>
    <property type="match status" value="1"/>
</dbReference>
<dbReference type="InterPro" id="IPR029068">
    <property type="entry name" value="Glyas_Bleomycin-R_OHBP_Dase"/>
</dbReference>
<dbReference type="AlphaFoldDB" id="A0A345NSF3"/>
<evidence type="ECO:0000259" key="1">
    <source>
        <dbReference type="Pfam" id="PF18029"/>
    </source>
</evidence>
<dbReference type="KEGG" id="orn:DV701_06190"/>
<dbReference type="InterPro" id="IPR041581">
    <property type="entry name" value="Glyoxalase_6"/>
</dbReference>
<proteinExistence type="predicted"/>